<name>A0A7Y4IKP3_MYXXA</name>
<evidence type="ECO:0000313" key="2">
    <source>
        <dbReference type="EMBL" id="NOJ80570.1"/>
    </source>
</evidence>
<feature type="compositionally biased region" description="Low complexity" evidence="1">
    <location>
        <begin position="250"/>
        <end position="264"/>
    </location>
</feature>
<dbReference type="RefSeq" id="WP_171442728.1">
    <property type="nucleotide sequence ID" value="NZ_JABFNS010000059.1"/>
</dbReference>
<organism evidence="2 3">
    <name type="scientific">Myxococcus xanthus</name>
    <dbReference type="NCBI Taxonomy" id="34"/>
    <lineage>
        <taxon>Bacteria</taxon>
        <taxon>Pseudomonadati</taxon>
        <taxon>Myxococcota</taxon>
        <taxon>Myxococcia</taxon>
        <taxon>Myxococcales</taxon>
        <taxon>Cystobacterineae</taxon>
        <taxon>Myxococcaceae</taxon>
        <taxon>Myxococcus</taxon>
    </lineage>
</organism>
<sequence length="405" mass="41850">MPPPDARQSASKSFAGRSTPADPGSSEAVLQECEVLEAEVAVLRNLYEQYFLGNERQAPSRAHEDLKKRMNKLKGAFIRSTSAKFRVAGLYNKFLTYERLWVRTLQEIEAGTYRRDVFKARRRAESQKAGATGTAGQKGVVELPEDISDMDFEEVEELIRPRPANEPQVAASFLQATGGAPSKGPPAVAPLTPAITPLTPAVGSTPLRGTPAVAPLTGIPSVAPVAGTPPRGQPTVTPAVGGTPAHGTSVAPPGMAAKAPGAVASTPPPSRTAAVGASGTPPPSRPVAAGAGSMAPPSRAPGAGAAGSIPPPSRPASTLPSPAAPRPPSASGGGGLADDKLRAVYDAYVTAKRRCQEDTSKLSYEAVAATLRKQVPELLKQHNAKAVEFKVVIKDGKASLKAVPK</sequence>
<feature type="region of interest" description="Disordered" evidence="1">
    <location>
        <begin position="1"/>
        <end position="27"/>
    </location>
</feature>
<accession>A0A7Y4IKP3</accession>
<proteinExistence type="predicted"/>
<dbReference type="AlphaFoldDB" id="A0A7Y4IKP3"/>
<dbReference type="Proteomes" id="UP000533080">
    <property type="component" value="Unassembled WGS sequence"/>
</dbReference>
<protein>
    <submittedName>
        <fullName evidence="2">Uncharacterized protein</fullName>
    </submittedName>
</protein>
<feature type="region of interest" description="Disordered" evidence="1">
    <location>
        <begin position="223"/>
        <end position="337"/>
    </location>
</feature>
<reference evidence="2 3" key="1">
    <citation type="submission" date="2020-05" db="EMBL/GenBank/DDBJ databases">
        <authorList>
            <person name="Whitworth D."/>
        </authorList>
    </citation>
    <scope>NUCLEOTIDE SEQUENCE [LARGE SCALE GENOMIC DNA]</scope>
    <source>
        <strain evidence="2 3">AM005</strain>
    </source>
</reference>
<gene>
    <name evidence="2" type="ORF">HNV28_19925</name>
</gene>
<dbReference type="EMBL" id="JABFNT010000061">
    <property type="protein sequence ID" value="NOJ80570.1"/>
    <property type="molecule type" value="Genomic_DNA"/>
</dbReference>
<evidence type="ECO:0000313" key="3">
    <source>
        <dbReference type="Proteomes" id="UP000533080"/>
    </source>
</evidence>
<comment type="caution">
    <text evidence="2">The sequence shown here is derived from an EMBL/GenBank/DDBJ whole genome shotgun (WGS) entry which is preliminary data.</text>
</comment>
<feature type="compositionally biased region" description="Low complexity" evidence="1">
    <location>
        <begin position="288"/>
        <end position="308"/>
    </location>
</feature>
<evidence type="ECO:0000256" key="1">
    <source>
        <dbReference type="SAM" id="MobiDB-lite"/>
    </source>
</evidence>
<dbReference type="NCBIfam" id="NF041621">
    <property type="entry name" value="MXAN_5187_C_dom"/>
    <property type="match status" value="1"/>
</dbReference>